<feature type="non-terminal residue" evidence="2">
    <location>
        <position position="119"/>
    </location>
</feature>
<organism evidence="2 3">
    <name type="scientific">Ensete ventricosum</name>
    <name type="common">Abyssinian banana</name>
    <name type="synonym">Musa ensete</name>
    <dbReference type="NCBI Taxonomy" id="4639"/>
    <lineage>
        <taxon>Eukaryota</taxon>
        <taxon>Viridiplantae</taxon>
        <taxon>Streptophyta</taxon>
        <taxon>Embryophyta</taxon>
        <taxon>Tracheophyta</taxon>
        <taxon>Spermatophyta</taxon>
        <taxon>Magnoliopsida</taxon>
        <taxon>Liliopsida</taxon>
        <taxon>Zingiberales</taxon>
        <taxon>Musaceae</taxon>
        <taxon>Ensete</taxon>
    </lineage>
</organism>
<comment type="caution">
    <text evidence="2">The sequence shown here is derived from an EMBL/GenBank/DDBJ whole genome shotgun (WGS) entry which is preliminary data.</text>
</comment>
<feature type="transmembrane region" description="Helical" evidence="1">
    <location>
        <begin position="85"/>
        <end position="112"/>
    </location>
</feature>
<evidence type="ECO:0000313" key="2">
    <source>
        <dbReference type="EMBL" id="RRT43717.1"/>
    </source>
</evidence>
<keyword evidence="1" id="KW-1133">Transmembrane helix</keyword>
<dbReference type="EMBL" id="AMZH03016946">
    <property type="protein sequence ID" value="RRT43717.1"/>
    <property type="molecule type" value="Genomic_DNA"/>
</dbReference>
<dbReference type="AlphaFoldDB" id="A0A426XW04"/>
<sequence>MTVAEARPADLPLSRDFSTTHSVLHLLLRFHLDPLAAGIGALLLPDAENGGNLSLVVLYAMIWTYDRKFAFDSCQRALDYDRERVVVVVVAGCALSVFIEGISFLDIGHLFFKHKSFTL</sequence>
<evidence type="ECO:0000313" key="3">
    <source>
        <dbReference type="Proteomes" id="UP000287651"/>
    </source>
</evidence>
<protein>
    <submittedName>
        <fullName evidence="2">Uncharacterized protein</fullName>
    </submittedName>
</protein>
<name>A0A426XW04_ENSVE</name>
<reference evidence="2 3" key="1">
    <citation type="journal article" date="2014" name="Agronomy (Basel)">
        <title>A Draft Genome Sequence for Ensete ventricosum, the Drought-Tolerant Tree Against Hunger.</title>
        <authorList>
            <person name="Harrison J."/>
            <person name="Moore K.A."/>
            <person name="Paszkiewicz K."/>
            <person name="Jones T."/>
            <person name="Grant M."/>
            <person name="Ambacheew D."/>
            <person name="Muzemil S."/>
            <person name="Studholme D.J."/>
        </authorList>
    </citation>
    <scope>NUCLEOTIDE SEQUENCE [LARGE SCALE GENOMIC DNA]</scope>
</reference>
<keyword evidence="1" id="KW-0472">Membrane</keyword>
<gene>
    <name evidence="2" type="ORF">B296_00045521</name>
</gene>
<keyword evidence="1" id="KW-0812">Transmembrane</keyword>
<evidence type="ECO:0000256" key="1">
    <source>
        <dbReference type="SAM" id="Phobius"/>
    </source>
</evidence>
<accession>A0A426XW04</accession>
<dbReference type="Proteomes" id="UP000287651">
    <property type="component" value="Unassembled WGS sequence"/>
</dbReference>
<proteinExistence type="predicted"/>